<keyword evidence="3" id="KW-1185">Reference proteome</keyword>
<feature type="transmembrane region" description="Helical" evidence="1">
    <location>
        <begin position="36"/>
        <end position="60"/>
    </location>
</feature>
<dbReference type="RefSeq" id="WP_311559680.1">
    <property type="nucleotide sequence ID" value="NZ_JAVREJ010000027.1"/>
</dbReference>
<dbReference type="Proteomes" id="UP001183202">
    <property type="component" value="Unassembled WGS sequence"/>
</dbReference>
<sequence>MVSEPLNWTVPAPLRALLWWPPVAFVLVLLEPTAAATTIAATGAALAVLGVVGTSVGQAISRRRALRRGAEPAAVTLTVAASVDRAVSLPAEQQAA</sequence>
<organism evidence="2 3">
    <name type="scientific">Pseudonocardia charpentierae</name>
    <dbReference type="NCBI Taxonomy" id="3075545"/>
    <lineage>
        <taxon>Bacteria</taxon>
        <taxon>Bacillati</taxon>
        <taxon>Actinomycetota</taxon>
        <taxon>Actinomycetes</taxon>
        <taxon>Pseudonocardiales</taxon>
        <taxon>Pseudonocardiaceae</taxon>
        <taxon>Pseudonocardia</taxon>
    </lineage>
</organism>
<gene>
    <name evidence="2" type="ORF">RM445_26995</name>
</gene>
<name>A0ABU2NGY9_9PSEU</name>
<dbReference type="EMBL" id="JAVREJ010000027">
    <property type="protein sequence ID" value="MDT0353164.1"/>
    <property type="molecule type" value="Genomic_DNA"/>
</dbReference>
<comment type="caution">
    <text evidence="2">The sequence shown here is derived from an EMBL/GenBank/DDBJ whole genome shotgun (WGS) entry which is preliminary data.</text>
</comment>
<evidence type="ECO:0000313" key="3">
    <source>
        <dbReference type="Proteomes" id="UP001183202"/>
    </source>
</evidence>
<evidence type="ECO:0000256" key="1">
    <source>
        <dbReference type="SAM" id="Phobius"/>
    </source>
</evidence>
<protein>
    <submittedName>
        <fullName evidence="2">Uncharacterized protein</fullName>
    </submittedName>
</protein>
<keyword evidence="1" id="KW-1133">Transmembrane helix</keyword>
<evidence type="ECO:0000313" key="2">
    <source>
        <dbReference type="EMBL" id="MDT0353164.1"/>
    </source>
</evidence>
<keyword evidence="1" id="KW-0472">Membrane</keyword>
<reference evidence="3" key="1">
    <citation type="submission" date="2023-07" db="EMBL/GenBank/DDBJ databases">
        <title>30 novel species of actinomycetes from the DSMZ collection.</title>
        <authorList>
            <person name="Nouioui I."/>
        </authorList>
    </citation>
    <scope>NUCLEOTIDE SEQUENCE [LARGE SCALE GENOMIC DNA]</scope>
    <source>
        <strain evidence="3">DSM 45834</strain>
    </source>
</reference>
<accession>A0ABU2NGY9</accession>
<keyword evidence="1" id="KW-0812">Transmembrane</keyword>
<proteinExistence type="predicted"/>